<reference evidence="2 5" key="2">
    <citation type="submission" date="2019-10" db="EMBL/GenBank/DDBJ databases">
        <title>Prolixibacter strains distinguished by the presence of nitrate reductase genes were adept at nitrate-dependent anaerobic corrosion of metallic iron and carbon steel.</title>
        <authorList>
            <person name="Iino T."/>
            <person name="Shono N."/>
            <person name="Ito K."/>
            <person name="Nakamura R."/>
            <person name="Sueoka K."/>
            <person name="Harayama S."/>
            <person name="Ohkuma M."/>
        </authorList>
    </citation>
    <scope>NUCLEOTIDE SEQUENCE [LARGE SCALE GENOMIC DNA]</scope>
    <source>
        <strain evidence="2 5">MIC1-1</strain>
    </source>
</reference>
<dbReference type="RefSeq" id="WP_106542066.1">
    <property type="nucleotide sequence ID" value="NZ_BLAU01000001.1"/>
</dbReference>
<dbReference type="OrthoDB" id="650068at2"/>
<dbReference type="EMBL" id="BLAU01000001">
    <property type="protein sequence ID" value="GET21850.1"/>
    <property type="molecule type" value="Genomic_DNA"/>
</dbReference>
<evidence type="ECO:0000313" key="3">
    <source>
        <dbReference type="EMBL" id="PSK83267.1"/>
    </source>
</evidence>
<sequence>MKRNTNYFGKPLLAALFLLTTCFTFAQSSDSTDIFNHFSGAISITNKGISTVPSFTLGKPAAELDLWVGKGNLRFEPIIRISMEGKPWSLIFWWRYKFVENENFRFRVGAHPALLFKTVTAETNGVSQEIIRTYRYLATDLAPTFFLTRNISVGPYYLYSRSLEKDVARNTHYISMVGSFSNIKLFEDVAFGITPQVYYLRLDQRDGLYATSAFSLTKKDSPFSIAAIINKKIDSQIAGEDFLWNVSLVYSFNKKYVASEMSFINKD</sequence>
<comment type="caution">
    <text evidence="3">The sequence shown here is derived from an EMBL/GenBank/DDBJ whole genome shotgun (WGS) entry which is preliminary data.</text>
</comment>
<dbReference type="AlphaFoldDB" id="A0A2P8CE64"/>
<evidence type="ECO:0000313" key="5">
    <source>
        <dbReference type="Proteomes" id="UP000396862"/>
    </source>
</evidence>
<dbReference type="Proteomes" id="UP000240621">
    <property type="component" value="Unassembled WGS sequence"/>
</dbReference>
<feature type="chain" id="PRO_5015186424" description="Outer membrane beta-barrel porin/alpha-amylase" evidence="1">
    <location>
        <begin position="27"/>
        <end position="267"/>
    </location>
</feature>
<name>A0A2P8CE64_9BACT</name>
<evidence type="ECO:0000313" key="2">
    <source>
        <dbReference type="EMBL" id="GET21850.1"/>
    </source>
</evidence>
<organism evidence="3 4">
    <name type="scientific">Prolixibacter denitrificans</name>
    <dbReference type="NCBI Taxonomy" id="1541063"/>
    <lineage>
        <taxon>Bacteria</taxon>
        <taxon>Pseudomonadati</taxon>
        <taxon>Bacteroidota</taxon>
        <taxon>Bacteroidia</taxon>
        <taxon>Marinilabiliales</taxon>
        <taxon>Prolixibacteraceae</taxon>
        <taxon>Prolixibacter</taxon>
    </lineage>
</organism>
<protein>
    <recommendedName>
        <fullName evidence="6">Outer membrane beta-barrel porin/alpha-amylase</fullName>
    </recommendedName>
</protein>
<reference evidence="3 4" key="1">
    <citation type="submission" date="2018-03" db="EMBL/GenBank/DDBJ databases">
        <title>Genomic Encyclopedia of Archaeal and Bacterial Type Strains, Phase II (KMG-II): from individual species to whole genera.</title>
        <authorList>
            <person name="Goeker M."/>
        </authorList>
    </citation>
    <scope>NUCLEOTIDE SEQUENCE [LARGE SCALE GENOMIC DNA]</scope>
    <source>
        <strain evidence="3 4">DSM 27267</strain>
    </source>
</reference>
<evidence type="ECO:0008006" key="6">
    <source>
        <dbReference type="Google" id="ProtNLM"/>
    </source>
</evidence>
<keyword evidence="1" id="KW-0732">Signal</keyword>
<evidence type="ECO:0000313" key="4">
    <source>
        <dbReference type="Proteomes" id="UP000240621"/>
    </source>
</evidence>
<keyword evidence="5" id="KW-1185">Reference proteome</keyword>
<gene>
    <name evidence="3" type="ORF">CLV93_104197</name>
    <name evidence="2" type="ORF">JCM18694_20960</name>
</gene>
<proteinExistence type="predicted"/>
<dbReference type="EMBL" id="PYGC01000004">
    <property type="protein sequence ID" value="PSK83267.1"/>
    <property type="molecule type" value="Genomic_DNA"/>
</dbReference>
<evidence type="ECO:0000256" key="1">
    <source>
        <dbReference type="SAM" id="SignalP"/>
    </source>
</evidence>
<feature type="signal peptide" evidence="1">
    <location>
        <begin position="1"/>
        <end position="26"/>
    </location>
</feature>
<dbReference type="Proteomes" id="UP000396862">
    <property type="component" value="Unassembled WGS sequence"/>
</dbReference>
<accession>A0A2P8CE64</accession>